<evidence type="ECO:0000313" key="1">
    <source>
        <dbReference type="EMBL" id="OCA70389.1"/>
    </source>
</evidence>
<protein>
    <recommendedName>
        <fullName evidence="3">Lipoprotein</fullName>
    </recommendedName>
</protein>
<sequence length="352" mass="41187">MTLFISLFSCSKSVEDNCFINPKDKINNEYKEERPYSVAQILKHKPEYLEIVSLAKYRDFKKDSTESRQFFRSEEMGKAHKEEFKIFKEKFHDEFEFSSRQEVGSTTYALGSNRLGYWLLKIQDNKPSAYFLGLSFSHYYINKIQEQPIVKDGFLQLEGSLVKFIEVGGLPVYHDYSAIEDGKLFKINLKDVCRDSDNDGYNDIFEKSFGLNENNKDTDGDGVDDFNDLNPMFKSEKNKFVQLYEMLLPQYSGIENFKNLHYSFEVFSSDCDYFHQIDPSIRVLFLPEDKEKQSYYTRVTDVVNHGVSKLKRDHKAPDYYYIETWGSSYSTEYSAAFKDGKWILTNIGSIVI</sequence>
<comment type="caution">
    <text evidence="1">The sequence shown here is derived from an EMBL/GenBank/DDBJ whole genome shotgun (WGS) entry which is preliminary data.</text>
</comment>
<keyword evidence="2" id="KW-1185">Reference proteome</keyword>
<reference evidence="1 2" key="1">
    <citation type="submission" date="2016-07" db="EMBL/GenBank/DDBJ databases">
        <authorList>
            <person name="Jeong J.-J."/>
            <person name="Kim D.W."/>
            <person name="Sang M.K."/>
            <person name="Choi I.-G."/>
            <person name="Kim K.D."/>
        </authorList>
    </citation>
    <scope>NUCLEOTIDE SEQUENCE [LARGE SCALE GENOMIC DNA]</scope>
    <source>
        <strain evidence="1 2">C-26</strain>
    </source>
</reference>
<dbReference type="EMBL" id="MAYF01000350">
    <property type="protein sequence ID" value="OCA70389.1"/>
    <property type="molecule type" value="Genomic_DNA"/>
</dbReference>
<name>A0ABX2X5N6_9FLAO</name>
<dbReference type="Proteomes" id="UP000093508">
    <property type="component" value="Unassembled WGS sequence"/>
</dbReference>
<evidence type="ECO:0000313" key="2">
    <source>
        <dbReference type="Proteomes" id="UP000093508"/>
    </source>
</evidence>
<gene>
    <name evidence="1" type="ORF">BBH99_14145</name>
</gene>
<organism evidence="1 2">
    <name type="scientific">Chryseobacterium contaminans</name>
    <dbReference type="NCBI Taxonomy" id="1423959"/>
    <lineage>
        <taxon>Bacteria</taxon>
        <taxon>Pseudomonadati</taxon>
        <taxon>Bacteroidota</taxon>
        <taxon>Flavobacteriia</taxon>
        <taxon>Flavobacteriales</taxon>
        <taxon>Weeksellaceae</taxon>
        <taxon>Chryseobacterium group</taxon>
        <taxon>Chryseobacterium</taxon>
    </lineage>
</organism>
<accession>A0ABX2X5N6</accession>
<proteinExistence type="predicted"/>
<evidence type="ECO:0008006" key="3">
    <source>
        <dbReference type="Google" id="ProtNLM"/>
    </source>
</evidence>